<dbReference type="GO" id="GO:0034039">
    <property type="term" value="F:8-oxo-7,8-dihydroguanine DNA N-glycosylase activity"/>
    <property type="evidence" value="ECO:0007669"/>
    <property type="project" value="TreeGrafter"/>
</dbReference>
<dbReference type="NCBIfam" id="NF002211">
    <property type="entry name" value="PRK01103.1"/>
    <property type="match status" value="1"/>
</dbReference>
<evidence type="ECO:0000256" key="6">
    <source>
        <dbReference type="ARBA" id="ARBA00022771"/>
    </source>
</evidence>
<evidence type="ECO:0000256" key="10">
    <source>
        <dbReference type="ARBA" id="ARBA00023204"/>
    </source>
</evidence>
<dbReference type="EMBL" id="MFSS01000102">
    <property type="protein sequence ID" value="OGI42024.1"/>
    <property type="molecule type" value="Genomic_DNA"/>
</dbReference>
<dbReference type="GO" id="GO:0006284">
    <property type="term" value="P:base-excision repair"/>
    <property type="evidence" value="ECO:0007669"/>
    <property type="project" value="InterPro"/>
</dbReference>
<keyword evidence="9 15" id="KW-0238">DNA-binding</keyword>
<evidence type="ECO:0000256" key="8">
    <source>
        <dbReference type="ARBA" id="ARBA00022833"/>
    </source>
</evidence>
<dbReference type="GO" id="GO:0008270">
    <property type="term" value="F:zinc ion binding"/>
    <property type="evidence" value="ECO:0007669"/>
    <property type="project" value="UniProtKB-UniRule"/>
</dbReference>
<gene>
    <name evidence="15" type="primary">mutM</name>
    <name evidence="15" type="synonym">fpg</name>
    <name evidence="18" type="ORF">A2150_01920</name>
</gene>
<evidence type="ECO:0000256" key="4">
    <source>
        <dbReference type="ARBA" id="ARBA00022723"/>
    </source>
</evidence>
<comment type="similarity">
    <text evidence="2 15">Belongs to the FPG family.</text>
</comment>
<dbReference type="SUPFAM" id="SSF57716">
    <property type="entry name" value="Glucocorticoid receptor-like (DNA-binding domain)"/>
    <property type="match status" value="1"/>
</dbReference>
<evidence type="ECO:0000313" key="18">
    <source>
        <dbReference type="EMBL" id="OGI42024.1"/>
    </source>
</evidence>
<evidence type="ECO:0000256" key="11">
    <source>
        <dbReference type="ARBA" id="ARBA00023239"/>
    </source>
</evidence>
<evidence type="ECO:0000256" key="14">
    <source>
        <dbReference type="ARBA" id="ARBA00044632"/>
    </source>
</evidence>
<dbReference type="InterPro" id="IPR010663">
    <property type="entry name" value="Znf_FPG/IleRS"/>
</dbReference>
<comment type="catalytic activity">
    <reaction evidence="14 15">
        <text>2'-deoxyribonucleotide-(2'-deoxyribose 5'-phosphate)-2'-deoxyribonucleotide-DNA = a 3'-end 2'-deoxyribonucleotide-(2,3-dehydro-2,3-deoxyribose 5'-phosphate)-DNA + a 5'-end 5'-phospho-2'-deoxyribonucleoside-DNA + H(+)</text>
        <dbReference type="Rhea" id="RHEA:66592"/>
        <dbReference type="Rhea" id="RHEA-COMP:13180"/>
        <dbReference type="Rhea" id="RHEA-COMP:16897"/>
        <dbReference type="Rhea" id="RHEA-COMP:17067"/>
        <dbReference type="ChEBI" id="CHEBI:15378"/>
        <dbReference type="ChEBI" id="CHEBI:136412"/>
        <dbReference type="ChEBI" id="CHEBI:157695"/>
        <dbReference type="ChEBI" id="CHEBI:167181"/>
        <dbReference type="EC" id="4.2.99.18"/>
    </reaction>
</comment>
<accession>A0A1F6TA75</accession>
<dbReference type="EC" id="3.2.2.23" evidence="15"/>
<evidence type="ECO:0000256" key="1">
    <source>
        <dbReference type="ARBA" id="ARBA00001668"/>
    </source>
</evidence>
<evidence type="ECO:0000259" key="16">
    <source>
        <dbReference type="PROSITE" id="PS51066"/>
    </source>
</evidence>
<dbReference type="GO" id="GO:0140078">
    <property type="term" value="F:class I DNA-(apurinic or apyrimidinic site) endonuclease activity"/>
    <property type="evidence" value="ECO:0007669"/>
    <property type="project" value="UniProtKB-EC"/>
</dbReference>
<evidence type="ECO:0000256" key="5">
    <source>
        <dbReference type="ARBA" id="ARBA00022763"/>
    </source>
</evidence>
<evidence type="ECO:0000256" key="7">
    <source>
        <dbReference type="ARBA" id="ARBA00022801"/>
    </source>
</evidence>
<evidence type="ECO:0000256" key="15">
    <source>
        <dbReference type="HAMAP-Rule" id="MF_00103"/>
    </source>
</evidence>
<comment type="function">
    <text evidence="15">Involved in base excision repair of DNA damaged by oxidation or by mutagenic agents. Acts as DNA glycosylase that recognizes and removes damaged bases. Has a preference for oxidized purines, such as 7,8-dihydro-8-oxoguanine (8-oxoG). Has AP (apurinic/apyrimidinic) lyase activity and introduces nicks in the DNA strand. Cleaves the DNA backbone by beta-delta elimination to generate a single-strand break at the site of the removed base with both 3'- and 5'-phosphates.</text>
</comment>
<dbReference type="PROSITE" id="PS51066">
    <property type="entry name" value="ZF_FPG_2"/>
    <property type="match status" value="1"/>
</dbReference>
<dbReference type="SMART" id="SM00898">
    <property type="entry name" value="Fapy_DNA_glyco"/>
    <property type="match status" value="1"/>
</dbReference>
<keyword evidence="6 15" id="KW-0863">Zinc-finger</keyword>
<keyword evidence="12 15" id="KW-0511">Multifunctional enzyme</keyword>
<dbReference type="InterPro" id="IPR012319">
    <property type="entry name" value="FPG_cat"/>
</dbReference>
<comment type="catalytic activity">
    <reaction evidence="1 15">
        <text>Hydrolysis of DNA containing ring-opened 7-methylguanine residues, releasing 2,6-diamino-4-hydroxy-5-(N-methyl)formamidopyrimidine.</text>
        <dbReference type="EC" id="3.2.2.23"/>
    </reaction>
</comment>
<dbReference type="SMART" id="SM01232">
    <property type="entry name" value="H2TH"/>
    <property type="match status" value="1"/>
</dbReference>
<dbReference type="Pfam" id="PF01149">
    <property type="entry name" value="Fapy_DNA_glyco"/>
    <property type="match status" value="1"/>
</dbReference>
<dbReference type="Pfam" id="PF06827">
    <property type="entry name" value="zf-FPG_IleRS"/>
    <property type="match status" value="1"/>
</dbReference>
<evidence type="ECO:0000256" key="13">
    <source>
        <dbReference type="ARBA" id="ARBA00023295"/>
    </source>
</evidence>
<dbReference type="InterPro" id="IPR000214">
    <property type="entry name" value="Znf_DNA_glyclase/AP_lyase"/>
</dbReference>
<feature type="domain" description="FPG-type" evidence="16">
    <location>
        <begin position="236"/>
        <end position="270"/>
    </location>
</feature>
<dbReference type="SUPFAM" id="SSF46946">
    <property type="entry name" value="S13-like H2TH domain"/>
    <property type="match status" value="1"/>
</dbReference>
<protein>
    <recommendedName>
        <fullName evidence="15">Formamidopyrimidine-DNA glycosylase</fullName>
        <shortName evidence="15">Fapy-DNA glycosylase</shortName>
        <ecNumber evidence="15">3.2.2.23</ecNumber>
    </recommendedName>
    <alternativeName>
        <fullName evidence="15">DNA-(apurinic or apyrimidinic site) lyase MutM</fullName>
        <shortName evidence="15">AP lyase MutM</shortName>
        <ecNumber evidence="15">4.2.99.18</ecNumber>
    </alternativeName>
</protein>
<organism evidence="18 19">
    <name type="scientific">Candidatus Muproteobacteria bacterium RBG_16_64_11</name>
    <dbReference type="NCBI Taxonomy" id="1817758"/>
    <lineage>
        <taxon>Bacteria</taxon>
        <taxon>Pseudomonadati</taxon>
        <taxon>Pseudomonadota</taxon>
        <taxon>Candidatus Muproteobacteria</taxon>
    </lineage>
</organism>
<evidence type="ECO:0000256" key="3">
    <source>
        <dbReference type="ARBA" id="ARBA00011245"/>
    </source>
</evidence>
<feature type="active site" description="Proton donor; for delta-elimination activity" evidence="15">
    <location>
        <position position="260"/>
    </location>
</feature>
<keyword evidence="11 15" id="KW-0456">Lyase</keyword>
<dbReference type="PROSITE" id="PS51068">
    <property type="entry name" value="FPG_CAT"/>
    <property type="match status" value="1"/>
</dbReference>
<dbReference type="CDD" id="cd08966">
    <property type="entry name" value="EcFpg-like_N"/>
    <property type="match status" value="1"/>
</dbReference>
<dbReference type="InterPro" id="IPR020629">
    <property type="entry name" value="FPG_Glyclase"/>
</dbReference>
<dbReference type="PANTHER" id="PTHR22993:SF9">
    <property type="entry name" value="FORMAMIDOPYRIMIDINE-DNA GLYCOSYLASE"/>
    <property type="match status" value="1"/>
</dbReference>
<dbReference type="GO" id="GO:0003684">
    <property type="term" value="F:damaged DNA binding"/>
    <property type="evidence" value="ECO:0007669"/>
    <property type="project" value="InterPro"/>
</dbReference>
<feature type="active site" description="Schiff-base intermediate with DNA" evidence="15">
    <location>
        <position position="2"/>
    </location>
</feature>
<dbReference type="NCBIfam" id="TIGR00577">
    <property type="entry name" value="fpg"/>
    <property type="match status" value="1"/>
</dbReference>
<dbReference type="PANTHER" id="PTHR22993">
    <property type="entry name" value="FORMAMIDOPYRIMIDINE-DNA GLYCOSYLASE"/>
    <property type="match status" value="1"/>
</dbReference>
<dbReference type="Pfam" id="PF06831">
    <property type="entry name" value="H2TH"/>
    <property type="match status" value="1"/>
</dbReference>
<dbReference type="InterPro" id="IPR010979">
    <property type="entry name" value="Ribosomal_uS13-like_H2TH"/>
</dbReference>
<evidence type="ECO:0000259" key="17">
    <source>
        <dbReference type="PROSITE" id="PS51068"/>
    </source>
</evidence>
<evidence type="ECO:0000313" key="19">
    <source>
        <dbReference type="Proteomes" id="UP000177925"/>
    </source>
</evidence>
<feature type="binding site" evidence="15">
    <location>
        <position position="110"/>
    </location>
    <ligand>
        <name>DNA</name>
        <dbReference type="ChEBI" id="CHEBI:16991"/>
    </ligand>
</feature>
<dbReference type="FunFam" id="1.10.8.50:FF:000003">
    <property type="entry name" value="Formamidopyrimidine-DNA glycosylase"/>
    <property type="match status" value="1"/>
</dbReference>
<dbReference type="AlphaFoldDB" id="A0A1F6TA75"/>
<keyword evidence="8 15" id="KW-0862">Zinc</keyword>
<reference evidence="18 19" key="1">
    <citation type="journal article" date="2016" name="Nat. Commun.">
        <title>Thousands of microbial genomes shed light on interconnected biogeochemical processes in an aquifer system.</title>
        <authorList>
            <person name="Anantharaman K."/>
            <person name="Brown C.T."/>
            <person name="Hug L.A."/>
            <person name="Sharon I."/>
            <person name="Castelle C.J."/>
            <person name="Probst A.J."/>
            <person name="Thomas B.C."/>
            <person name="Singh A."/>
            <person name="Wilkins M.J."/>
            <person name="Karaoz U."/>
            <person name="Brodie E.L."/>
            <person name="Williams K.H."/>
            <person name="Hubbard S.S."/>
            <person name="Banfield J.F."/>
        </authorList>
    </citation>
    <scope>NUCLEOTIDE SEQUENCE [LARGE SCALE GENOMIC DNA]</scope>
</reference>
<keyword evidence="4 15" id="KW-0479">Metal-binding</keyword>
<dbReference type="HAMAP" id="MF_00103">
    <property type="entry name" value="Fapy_DNA_glycosyl"/>
    <property type="match status" value="1"/>
</dbReference>
<dbReference type="Proteomes" id="UP000177925">
    <property type="component" value="Unassembled WGS sequence"/>
</dbReference>
<dbReference type="Gene3D" id="3.20.190.10">
    <property type="entry name" value="MutM-like, N-terminal"/>
    <property type="match status" value="1"/>
</dbReference>
<keyword evidence="10 15" id="KW-0234">DNA repair</keyword>
<sequence length="270" mass="30136">MPELPEVETTLRGIAPHVLGKTVRTVIVRQPRLRWRVPAALTRELPGQAIRRVERRGKYLLLGADRGTAILHLGMSGSLRVADAAEPPGKSDHVDIVFAGGHCLRLRDPRRFGALLWTHAPLTHPLLAHLGPEPLGAEFDGGYLFRRTRRRHRAIRDFLLDGRMVAGIGNIYANEALFAAGVRPTRAAGRLTHAECDRLVKVIRTTLKRAIRAGGTTLRDFRGAHDRPGYFQQRLKVYGRAGAPCLTCQTPVRLRRLGQRSAFFCPRCQH</sequence>
<evidence type="ECO:0000256" key="12">
    <source>
        <dbReference type="ARBA" id="ARBA00023268"/>
    </source>
</evidence>
<proteinExistence type="inferred from homology"/>
<evidence type="ECO:0000256" key="2">
    <source>
        <dbReference type="ARBA" id="ARBA00009409"/>
    </source>
</evidence>
<name>A0A1F6TA75_9PROT</name>
<comment type="caution">
    <text evidence="15">Lacks conserved residue(s) required for the propagation of feature annotation.</text>
</comment>
<keyword evidence="13 15" id="KW-0326">Glycosidase</keyword>
<feature type="domain" description="Formamidopyrimidine-DNA glycosylase catalytic" evidence="17">
    <location>
        <begin position="2"/>
        <end position="113"/>
    </location>
</feature>
<dbReference type="EC" id="4.2.99.18" evidence="15"/>
<evidence type="ECO:0000256" key="9">
    <source>
        <dbReference type="ARBA" id="ARBA00023125"/>
    </source>
</evidence>
<comment type="cofactor">
    <cofactor evidence="15">
        <name>Zn(2+)</name>
        <dbReference type="ChEBI" id="CHEBI:29105"/>
    </cofactor>
    <text evidence="15">Binds 1 zinc ion per subunit.</text>
</comment>
<comment type="caution">
    <text evidence="18">The sequence shown here is derived from an EMBL/GenBank/DDBJ whole genome shotgun (WGS) entry which is preliminary data.</text>
</comment>
<feature type="active site" description="Proton donor; for beta-elimination activity" evidence="15">
    <location>
        <position position="58"/>
    </location>
</feature>
<dbReference type="SUPFAM" id="SSF81624">
    <property type="entry name" value="N-terminal domain of MutM-like DNA repair proteins"/>
    <property type="match status" value="1"/>
</dbReference>
<dbReference type="FunFam" id="3.20.190.10:FF:000001">
    <property type="entry name" value="Formamidopyrimidine-DNA glycosylase"/>
    <property type="match status" value="1"/>
</dbReference>
<keyword evidence="7 15" id="KW-0378">Hydrolase</keyword>
<dbReference type="InterPro" id="IPR035937">
    <property type="entry name" value="FPG_N"/>
</dbReference>
<dbReference type="STRING" id="1817758.A2150_01920"/>
<comment type="subunit">
    <text evidence="3 15">Monomer.</text>
</comment>
<feature type="binding site" evidence="15">
    <location>
        <position position="151"/>
    </location>
    <ligand>
        <name>DNA</name>
        <dbReference type="ChEBI" id="CHEBI:16991"/>
    </ligand>
</feature>
<feature type="active site" description="Proton donor" evidence="15">
    <location>
        <position position="3"/>
    </location>
</feature>
<dbReference type="Gene3D" id="1.10.8.50">
    <property type="match status" value="1"/>
</dbReference>
<keyword evidence="5 15" id="KW-0227">DNA damage</keyword>
<dbReference type="InterPro" id="IPR015886">
    <property type="entry name" value="H2TH_FPG"/>
</dbReference>